<feature type="compositionally biased region" description="Polar residues" evidence="2">
    <location>
        <begin position="82"/>
        <end position="94"/>
    </location>
</feature>
<proteinExistence type="predicted"/>
<evidence type="ECO:0000256" key="1">
    <source>
        <dbReference type="SAM" id="Coils"/>
    </source>
</evidence>
<keyword evidence="1" id="KW-0175">Coiled coil</keyword>
<feature type="region of interest" description="Disordered" evidence="2">
    <location>
        <begin position="234"/>
        <end position="265"/>
    </location>
</feature>
<reference evidence="3" key="1">
    <citation type="journal article" date="2021" name="Proc. Natl. Acad. Sci. U.S.A.">
        <title>A Catalog of Tens of Thousands of Viruses from Human Metagenomes Reveals Hidden Associations with Chronic Diseases.</title>
        <authorList>
            <person name="Tisza M.J."/>
            <person name="Buck C.B."/>
        </authorList>
    </citation>
    <scope>NUCLEOTIDE SEQUENCE</scope>
    <source>
        <strain evidence="3">CttEB8</strain>
    </source>
</reference>
<feature type="region of interest" description="Disordered" evidence="2">
    <location>
        <begin position="356"/>
        <end position="378"/>
    </location>
</feature>
<organism evidence="3">
    <name type="scientific">Herelleviridae sp. cttEB8</name>
    <dbReference type="NCBI Taxonomy" id="2825832"/>
    <lineage>
        <taxon>Viruses</taxon>
        <taxon>Duplodnaviria</taxon>
        <taxon>Heunggongvirae</taxon>
        <taxon>Uroviricota</taxon>
        <taxon>Caudoviricetes</taxon>
        <taxon>Herelleviridae</taxon>
    </lineage>
</organism>
<dbReference type="EMBL" id="BK015344">
    <property type="protein sequence ID" value="DAE02317.1"/>
    <property type="molecule type" value="Genomic_DNA"/>
</dbReference>
<protein>
    <submittedName>
        <fullName evidence="3">Uncharacterized protein</fullName>
    </submittedName>
</protein>
<evidence type="ECO:0000256" key="2">
    <source>
        <dbReference type="SAM" id="MobiDB-lite"/>
    </source>
</evidence>
<sequence>MAEDKRIRVTADVTPLRQLREEAVSLYREIDQAASTNSQNTEKHLQQLREQLSLMEDRNQLEKLLIDLRRQSASMQAPEVQQPISTPLPQQQTQRELKPVYDENANSITWEVNKETEIQPDDEEITKPSEKPKKRRPKRKVEYQEDVEPVIDEETGSVSWNLRQPTRELPIERKPTETIKETQKEILTEINRHVENIDNSVTNVDNSRRTENNSENVTENVKNIERNTETIQENTSVLREKDPVETKSEYQIPPTESPRLRERDDEVVERRETRIIEGQQQFNFDDENIIKAIDGVSGVIYQTSRELGDAIRNLIKGDNKEKKDNSGTNRYLEALTASLSRIEDNVDELRESVVNRNNQNNDNVGGGGSGTNIPPILPSSSEGGAGGLNIISGLGKGLSGLLGGIGTIAFLNQIKNIATERYFRNEEFGLRSEYQGSVETAANYKRVQAANEADMYRWIPIFGNIIARSIEMPANIAADRILQTFSKFAEAENKTIPYAQTFGVSTKDAFGTAKREGRYAADALGMDIGSYLQRRTELTRAAGGRAPGGTEFDVTAERESQSLMAAERLYGIAPSAVNRLQGALRFGDENTSYGGSAIIRAFERSMRELKLPFSEIASTMEESLETFSKRSDEILSKAGEFDAGKVAAVMSSIRTATGAQGRQLERYQSAFLGSGISQDETTQALLLRTLTRTNPNIRTYSEAMEQLEKVQSGNADPEFMRSFLSELQGLSQNNEQFINLLKGVFPNLSWQDIRKQFATGEQPTEVIDRIYNEIQKSFGALKETPRGAYEPTEARQTVGRAERIIATDANKQITQGEKSLGDVCEILDSIKQDTNSINNALINKATTYLTIPGQVIQDTKTLNEAFKQAGESDWDAFMKSLQLAITKGFLNVITAGKKTLPKERD</sequence>
<feature type="region of interest" description="Disordered" evidence="2">
    <location>
        <begin position="76"/>
        <end position="97"/>
    </location>
</feature>
<evidence type="ECO:0000313" key="3">
    <source>
        <dbReference type="EMBL" id="DAE02317.1"/>
    </source>
</evidence>
<feature type="coiled-coil region" evidence="1">
    <location>
        <begin position="207"/>
        <end position="234"/>
    </location>
</feature>
<name>A0A8S5P6S7_9CAUD</name>
<feature type="region of interest" description="Disordered" evidence="2">
    <location>
        <begin position="109"/>
        <end position="143"/>
    </location>
</feature>
<accession>A0A8S5P6S7</accession>
<feature type="coiled-coil region" evidence="1">
    <location>
        <begin position="16"/>
        <end position="65"/>
    </location>
</feature>
<feature type="compositionally biased region" description="Basic and acidic residues" evidence="2">
    <location>
        <begin position="238"/>
        <end position="248"/>
    </location>
</feature>